<dbReference type="AlphaFoldDB" id="A0A6C0CCY3"/>
<name>A0A6C0CCY3_9ZZZZ</name>
<dbReference type="EMBL" id="MN739380">
    <property type="protein sequence ID" value="QHT01700.1"/>
    <property type="molecule type" value="Genomic_DNA"/>
</dbReference>
<accession>A0A6C0CCY3</accession>
<protein>
    <submittedName>
        <fullName evidence="2">Uncharacterized protein</fullName>
    </submittedName>
</protein>
<evidence type="ECO:0000256" key="1">
    <source>
        <dbReference type="SAM" id="MobiDB-lite"/>
    </source>
</evidence>
<reference evidence="2" key="1">
    <citation type="journal article" date="2020" name="Nature">
        <title>Giant virus diversity and host interactions through global metagenomics.</title>
        <authorList>
            <person name="Schulz F."/>
            <person name="Roux S."/>
            <person name="Paez-Espino D."/>
            <person name="Jungbluth S."/>
            <person name="Walsh D.A."/>
            <person name="Denef V.J."/>
            <person name="McMahon K.D."/>
            <person name="Konstantinidis K.T."/>
            <person name="Eloe-Fadrosh E.A."/>
            <person name="Kyrpides N.C."/>
            <person name="Woyke T."/>
        </authorList>
    </citation>
    <scope>NUCLEOTIDE SEQUENCE</scope>
    <source>
        <strain evidence="2">GVMAG-M-3300020523-10</strain>
    </source>
</reference>
<sequence>MINNTMISYTSSFISEYYLSLENKTLDVQLLECLNSILETINNDISLNNIDNDNDFRFKKTKLKGKSNDNYYQQSYNNNNNNTSRSNSIKKKEETRTKIELVKSSIKSILNKLAPSNYSKLEQELITMYIELLTNCIESNNNEDINYIDNYIITYICYNNVSYSTIYSDILFSIFNVYYNKNYKLETITLYNLLQKYYNEFLVFDTIIKYNNSIICDDFVINKNNDKYKCFIIFIINLYKHINISLCDPLNRESGKQEFYSNFFINHDCMKSTLSHFTEFFIKNLELENNKIYCETIQEFLLLFCSELFKISKVIKLADHTTNILCDLHGSLKLLLLNNANYPSFTTKIKFKLMNICDKYDELVKT</sequence>
<feature type="compositionally biased region" description="Low complexity" evidence="1">
    <location>
        <begin position="68"/>
        <end position="87"/>
    </location>
</feature>
<evidence type="ECO:0000313" key="2">
    <source>
        <dbReference type="EMBL" id="QHT01700.1"/>
    </source>
</evidence>
<proteinExistence type="predicted"/>
<organism evidence="2">
    <name type="scientific">viral metagenome</name>
    <dbReference type="NCBI Taxonomy" id="1070528"/>
    <lineage>
        <taxon>unclassified sequences</taxon>
        <taxon>metagenomes</taxon>
        <taxon>organismal metagenomes</taxon>
    </lineage>
</organism>
<feature type="region of interest" description="Disordered" evidence="1">
    <location>
        <begin position="67"/>
        <end position="92"/>
    </location>
</feature>